<name>W5MBN4_LEPOC</name>
<feature type="region of interest" description="Disordered" evidence="1">
    <location>
        <begin position="209"/>
        <end position="245"/>
    </location>
</feature>
<dbReference type="eggNOG" id="KOG4805">
    <property type="taxonomic scope" value="Eukaryota"/>
</dbReference>
<dbReference type="Bgee" id="ENSLOCG00000004826">
    <property type="expression patterns" value="Expressed in heart and 13 other cell types or tissues"/>
</dbReference>
<reference evidence="4" key="1">
    <citation type="submission" date="2011-12" db="EMBL/GenBank/DDBJ databases">
        <title>The Draft Genome of Lepisosteus oculatus.</title>
        <authorList>
            <consortium name="The Broad Institute Genome Assembly &amp; Analysis Group"/>
            <consortium name="Computational R&amp;D Group"/>
            <consortium name="and Sequencing Platform"/>
            <person name="Di Palma F."/>
            <person name="Alfoldi J."/>
            <person name="Johnson J."/>
            <person name="Berlin A."/>
            <person name="Gnerre S."/>
            <person name="Jaffe D."/>
            <person name="MacCallum I."/>
            <person name="Young S."/>
            <person name="Walker B.J."/>
            <person name="Lander E.S."/>
            <person name="Lindblad-Toh K."/>
        </authorList>
    </citation>
    <scope>NUCLEOTIDE SEQUENCE [LARGE SCALE GENOMIC DNA]</scope>
</reference>
<dbReference type="GO" id="GO:0005634">
    <property type="term" value="C:nucleus"/>
    <property type="evidence" value="ECO:0000318"/>
    <property type="project" value="GO_Central"/>
</dbReference>
<dbReference type="PANTHER" id="PTHR14689:SF0">
    <property type="entry name" value="COILED-COIL DOMAIN-CONTAINING PROTEIN 82"/>
    <property type="match status" value="1"/>
</dbReference>
<dbReference type="Proteomes" id="UP000018468">
    <property type="component" value="Linkage group LG5"/>
</dbReference>
<dbReference type="InParanoid" id="W5MBN4"/>
<feature type="compositionally biased region" description="Polar residues" evidence="1">
    <location>
        <begin position="214"/>
        <end position="223"/>
    </location>
</feature>
<feature type="domain" description="DUF4211" evidence="2">
    <location>
        <begin position="275"/>
        <end position="386"/>
    </location>
</feature>
<reference evidence="3" key="3">
    <citation type="submission" date="2025-09" db="UniProtKB">
        <authorList>
            <consortium name="Ensembl"/>
        </authorList>
    </citation>
    <scope>IDENTIFICATION</scope>
</reference>
<evidence type="ECO:0000313" key="4">
    <source>
        <dbReference type="Proteomes" id="UP000018468"/>
    </source>
</evidence>
<dbReference type="GeneTree" id="ENSGT00390000004986"/>
<feature type="compositionally biased region" description="Basic and acidic residues" evidence="1">
    <location>
        <begin position="97"/>
        <end position="106"/>
    </location>
</feature>
<organism evidence="3 4">
    <name type="scientific">Lepisosteus oculatus</name>
    <name type="common">Spotted gar</name>
    <dbReference type="NCBI Taxonomy" id="7918"/>
    <lineage>
        <taxon>Eukaryota</taxon>
        <taxon>Metazoa</taxon>
        <taxon>Chordata</taxon>
        <taxon>Craniata</taxon>
        <taxon>Vertebrata</taxon>
        <taxon>Euteleostomi</taxon>
        <taxon>Actinopterygii</taxon>
        <taxon>Neopterygii</taxon>
        <taxon>Holostei</taxon>
        <taxon>Semionotiformes</taxon>
        <taxon>Lepisosteidae</taxon>
        <taxon>Lepisosteus</taxon>
    </lineage>
</organism>
<feature type="compositionally biased region" description="Basic and acidic residues" evidence="1">
    <location>
        <begin position="224"/>
        <end position="234"/>
    </location>
</feature>
<feature type="region of interest" description="Disordered" evidence="1">
    <location>
        <begin position="1"/>
        <end position="24"/>
    </location>
</feature>
<evidence type="ECO:0000313" key="3">
    <source>
        <dbReference type="Ensembl" id="ENSLOCP00000005793.1"/>
    </source>
</evidence>
<proteinExistence type="predicted"/>
<dbReference type="EMBL" id="AHAT01025179">
    <property type="status" value="NOT_ANNOTATED_CDS"/>
    <property type="molecule type" value="Genomic_DNA"/>
</dbReference>
<sequence>MDAASPKEHHLSPRPDLNCEHEKGQIRDLSVLPIKRKRTESSDQETDVLAFKSPFTIPNVEKDKKKQAVQFGVKRKLDVNERKIGTRSPESGDTTGDGERVEREVPNCDVEGGDPVSQGDPTAGAVCNSSAIGVSNNCGGNNRSQNKGYISILQDSGGGDGVSENRDHYFGISTNKDSCRQTLREDEMYHAKGKCTQTFFTAVSPSSGLDAECTGSSGENGNSRIDETEGRKDSYNSSSEDDFGNFGAYTAEEQREKIRRLFQREGLITVSDTGFDVHFDRVIKALITNAVNENFLESLYGKSMRKRTEEDMKQSLDQFDQKTIEPRLQALTSTRSWQRNYLNRLENYPCIDIGTCSAVKRKCQACCMDRMCKYSITLSGPPYDKKILKMEQFLKDNKRVVLVGSLCAEKTRLYHQLRHFKYNLYQECVSKVKKEDFDKNKPDEAVKQIFSKLHDCDWIEQQKCIINNLIEEADGFHQKAKDMIAGMKSEWGGFYG</sequence>
<protein>
    <recommendedName>
        <fullName evidence="2">DUF4211 domain-containing protein</fullName>
    </recommendedName>
</protein>
<feature type="region of interest" description="Disordered" evidence="1">
    <location>
        <begin position="77"/>
        <end position="119"/>
    </location>
</feature>
<evidence type="ECO:0000256" key="1">
    <source>
        <dbReference type="SAM" id="MobiDB-lite"/>
    </source>
</evidence>
<evidence type="ECO:0000259" key="2">
    <source>
        <dbReference type="Pfam" id="PF13926"/>
    </source>
</evidence>
<dbReference type="AlphaFoldDB" id="W5MBN4"/>
<dbReference type="HOGENOM" id="CLU_549748_0_0_1"/>
<dbReference type="PANTHER" id="PTHR14689">
    <property type="entry name" value="PHORBOL-ESTER_DAG-TYPE DOMAIN-CONTAINING PROTEIN"/>
    <property type="match status" value="1"/>
</dbReference>
<dbReference type="EMBL" id="AHAT01025178">
    <property type="status" value="NOT_ANNOTATED_CDS"/>
    <property type="molecule type" value="Genomic_DNA"/>
</dbReference>
<dbReference type="Pfam" id="PF13926">
    <property type="entry name" value="DUF4211"/>
    <property type="match status" value="1"/>
</dbReference>
<dbReference type="InterPro" id="IPR025451">
    <property type="entry name" value="DUF4211"/>
</dbReference>
<reference evidence="3" key="2">
    <citation type="submission" date="2025-08" db="UniProtKB">
        <authorList>
            <consortium name="Ensembl"/>
        </authorList>
    </citation>
    <scope>IDENTIFICATION</scope>
</reference>
<accession>W5MBN4</accession>
<dbReference type="Ensembl" id="ENSLOCT00000005801.1">
    <property type="protein sequence ID" value="ENSLOCP00000005793.1"/>
    <property type="gene ID" value="ENSLOCG00000004826.1"/>
</dbReference>
<keyword evidence="4" id="KW-1185">Reference proteome</keyword>